<feature type="compositionally biased region" description="Basic and acidic residues" evidence="1">
    <location>
        <begin position="41"/>
        <end position="53"/>
    </location>
</feature>
<proteinExistence type="predicted"/>
<accession>A0AAD7A301</accession>
<organism evidence="2 3">
    <name type="scientific">Mycena albidolilacea</name>
    <dbReference type="NCBI Taxonomy" id="1033008"/>
    <lineage>
        <taxon>Eukaryota</taxon>
        <taxon>Fungi</taxon>
        <taxon>Dikarya</taxon>
        <taxon>Basidiomycota</taxon>
        <taxon>Agaricomycotina</taxon>
        <taxon>Agaricomycetes</taxon>
        <taxon>Agaricomycetidae</taxon>
        <taxon>Agaricales</taxon>
        <taxon>Marasmiineae</taxon>
        <taxon>Mycenaceae</taxon>
        <taxon>Mycena</taxon>
    </lineage>
</organism>
<protein>
    <submittedName>
        <fullName evidence="2">Uncharacterized protein</fullName>
    </submittedName>
</protein>
<keyword evidence="3" id="KW-1185">Reference proteome</keyword>
<dbReference type="Proteomes" id="UP001218218">
    <property type="component" value="Unassembled WGS sequence"/>
</dbReference>
<evidence type="ECO:0000313" key="3">
    <source>
        <dbReference type="Proteomes" id="UP001218218"/>
    </source>
</evidence>
<feature type="compositionally biased region" description="Polar residues" evidence="1">
    <location>
        <begin position="27"/>
        <end position="37"/>
    </location>
</feature>
<reference evidence="2" key="1">
    <citation type="submission" date="2023-03" db="EMBL/GenBank/DDBJ databases">
        <title>Massive genome expansion in bonnet fungi (Mycena s.s.) driven by repeated elements and novel gene families across ecological guilds.</title>
        <authorList>
            <consortium name="Lawrence Berkeley National Laboratory"/>
            <person name="Harder C.B."/>
            <person name="Miyauchi S."/>
            <person name="Viragh M."/>
            <person name="Kuo A."/>
            <person name="Thoen E."/>
            <person name="Andreopoulos B."/>
            <person name="Lu D."/>
            <person name="Skrede I."/>
            <person name="Drula E."/>
            <person name="Henrissat B."/>
            <person name="Morin E."/>
            <person name="Kohler A."/>
            <person name="Barry K."/>
            <person name="LaButti K."/>
            <person name="Morin E."/>
            <person name="Salamov A."/>
            <person name="Lipzen A."/>
            <person name="Mereny Z."/>
            <person name="Hegedus B."/>
            <person name="Baldrian P."/>
            <person name="Stursova M."/>
            <person name="Weitz H."/>
            <person name="Taylor A."/>
            <person name="Grigoriev I.V."/>
            <person name="Nagy L.G."/>
            <person name="Martin F."/>
            <person name="Kauserud H."/>
        </authorList>
    </citation>
    <scope>NUCLEOTIDE SEQUENCE</scope>
    <source>
        <strain evidence="2">CBHHK002</strain>
    </source>
</reference>
<name>A0AAD7A301_9AGAR</name>
<dbReference type="AlphaFoldDB" id="A0AAD7A301"/>
<feature type="region of interest" description="Disordered" evidence="1">
    <location>
        <begin position="1"/>
        <end position="62"/>
    </location>
</feature>
<dbReference type="EMBL" id="JARIHO010000017">
    <property type="protein sequence ID" value="KAJ7348548.1"/>
    <property type="molecule type" value="Genomic_DNA"/>
</dbReference>
<gene>
    <name evidence="2" type="ORF">DFH08DRAFT_808279</name>
</gene>
<evidence type="ECO:0000256" key="1">
    <source>
        <dbReference type="SAM" id="MobiDB-lite"/>
    </source>
</evidence>
<sequence>MAKKNAKQQAAANCEAAKQNKLLPFQNVPQDDTSIVTDPSYMEHDSETNDSRPKATSQSLQAVSTTRHYTGISATAGGTWMYTVHTLEFLPVSRDPHISACESRTWLNPTQKGN</sequence>
<comment type="caution">
    <text evidence="2">The sequence shown here is derived from an EMBL/GenBank/DDBJ whole genome shotgun (WGS) entry which is preliminary data.</text>
</comment>
<evidence type="ECO:0000313" key="2">
    <source>
        <dbReference type="EMBL" id="KAJ7348548.1"/>
    </source>
</evidence>
<feature type="compositionally biased region" description="Low complexity" evidence="1">
    <location>
        <begin position="7"/>
        <end position="21"/>
    </location>
</feature>